<evidence type="ECO:0000313" key="2">
    <source>
        <dbReference type="EMBL" id="MCF7569026.1"/>
    </source>
</evidence>
<keyword evidence="3" id="KW-1185">Reference proteome</keyword>
<reference evidence="2" key="1">
    <citation type="submission" date="2022-01" db="EMBL/GenBank/DDBJ databases">
        <title>Draft genome sequence of Sabulilitoribacter arenilitoris KCTC 52401.</title>
        <authorList>
            <person name="Oh J.-S."/>
        </authorList>
    </citation>
    <scope>NUCLEOTIDE SEQUENCE</scope>
    <source>
        <strain evidence="2">HMF6543</strain>
    </source>
</reference>
<sequence length="52" mass="6231">MKLNRRFYDSSVRFKNISLERVVLEIVLGLASSLIIYSFFYVMRETFRVIPI</sequence>
<keyword evidence="1" id="KW-0472">Membrane</keyword>
<feature type="transmembrane region" description="Helical" evidence="1">
    <location>
        <begin position="21"/>
        <end position="43"/>
    </location>
</feature>
<dbReference type="RefSeq" id="WP_237240362.1">
    <property type="nucleotide sequence ID" value="NZ_JAKKDU010000014.1"/>
</dbReference>
<dbReference type="EMBL" id="JAKKDU010000014">
    <property type="protein sequence ID" value="MCF7569026.1"/>
    <property type="molecule type" value="Genomic_DNA"/>
</dbReference>
<evidence type="ECO:0000313" key="3">
    <source>
        <dbReference type="Proteomes" id="UP001199795"/>
    </source>
</evidence>
<dbReference type="AlphaFoldDB" id="A0AAE3EP24"/>
<name>A0AAE3EP24_9FLAO</name>
<gene>
    <name evidence="2" type="ORF">L3X37_11720</name>
</gene>
<organism evidence="2 3">
    <name type="scientific">Wocania arenilitoris</name>
    <dbReference type="NCBI Taxonomy" id="2044858"/>
    <lineage>
        <taxon>Bacteria</taxon>
        <taxon>Pseudomonadati</taxon>
        <taxon>Bacteroidota</taxon>
        <taxon>Flavobacteriia</taxon>
        <taxon>Flavobacteriales</taxon>
        <taxon>Flavobacteriaceae</taxon>
        <taxon>Wocania</taxon>
    </lineage>
</organism>
<comment type="caution">
    <text evidence="2">The sequence shown here is derived from an EMBL/GenBank/DDBJ whole genome shotgun (WGS) entry which is preliminary data.</text>
</comment>
<evidence type="ECO:0000256" key="1">
    <source>
        <dbReference type="SAM" id="Phobius"/>
    </source>
</evidence>
<protein>
    <submittedName>
        <fullName evidence="2">Uncharacterized protein</fullName>
    </submittedName>
</protein>
<keyword evidence="1" id="KW-1133">Transmembrane helix</keyword>
<proteinExistence type="predicted"/>
<accession>A0AAE3EP24</accession>
<keyword evidence="1" id="KW-0812">Transmembrane</keyword>
<dbReference type="Proteomes" id="UP001199795">
    <property type="component" value="Unassembled WGS sequence"/>
</dbReference>